<proteinExistence type="predicted"/>
<sequence>MRTGTRTGTGSGTRTAVVRAVLCVAATCVVTLPGPSAAAYAPQVTQVPPAVSVTVAVTDGTDDAEAGRRLDYRVTVHNLGADDVHGVRVEQRMPATTTSVTASDGVVEGRGTGERKVTWRADLPARDIQVFTAEAVLGDRPGGAATAAPGTLRAAATACVYLGDSYAPVACSGDVDDLPESRAEETGGGGWAWWATAAAAAALLGPGAVRAVRRRRAAGPGAAG</sequence>
<dbReference type="NCBIfam" id="TIGR01451">
    <property type="entry name" value="B_ant_repeat"/>
    <property type="match status" value="1"/>
</dbReference>
<dbReference type="Pfam" id="PF01345">
    <property type="entry name" value="DUF11"/>
    <property type="match status" value="1"/>
</dbReference>
<evidence type="ECO:0000313" key="5">
    <source>
        <dbReference type="Proteomes" id="UP001307760"/>
    </source>
</evidence>
<organism evidence="4 5">
    <name type="scientific">Streptomyces bugieae</name>
    <dbReference type="NCBI Taxonomy" id="3098223"/>
    <lineage>
        <taxon>Bacteria</taxon>
        <taxon>Bacillati</taxon>
        <taxon>Actinomycetota</taxon>
        <taxon>Actinomycetes</taxon>
        <taxon>Kitasatosporales</taxon>
        <taxon>Streptomycetaceae</taxon>
        <taxon>Streptomyces</taxon>
    </lineage>
</organism>
<dbReference type="InterPro" id="IPR001434">
    <property type="entry name" value="OmcB-like_DUF11"/>
</dbReference>
<feature type="transmembrane region" description="Helical" evidence="1">
    <location>
        <begin position="191"/>
        <end position="209"/>
    </location>
</feature>
<dbReference type="RefSeq" id="WP_261956790.1">
    <property type="nucleotide sequence ID" value="NZ_JAZBJP010000029.1"/>
</dbReference>
<evidence type="ECO:0000313" key="4">
    <source>
        <dbReference type="EMBL" id="MEE4423742.1"/>
    </source>
</evidence>
<feature type="domain" description="DUF11" evidence="3">
    <location>
        <begin position="56"/>
        <end position="132"/>
    </location>
</feature>
<keyword evidence="1" id="KW-0472">Membrane</keyword>
<keyword evidence="1" id="KW-1133">Transmembrane helix</keyword>
<feature type="signal peptide" evidence="2">
    <location>
        <begin position="1"/>
        <end position="38"/>
    </location>
</feature>
<accession>A0ABU7NZ60</accession>
<keyword evidence="5" id="KW-1185">Reference proteome</keyword>
<reference evidence="4 5" key="1">
    <citation type="submission" date="2023-12" db="EMBL/GenBank/DDBJ databases">
        <title>30 novel species of actinomycetes from the DSMZ collection.</title>
        <authorList>
            <person name="Nouioui I."/>
        </authorList>
    </citation>
    <scope>NUCLEOTIDE SEQUENCE [LARGE SCALE GENOMIC DNA]</scope>
    <source>
        <strain evidence="4 5">DSM 41528</strain>
    </source>
</reference>
<gene>
    <name evidence="4" type="ORF">V2J85_31200</name>
</gene>
<comment type="caution">
    <text evidence="4">The sequence shown here is derived from an EMBL/GenBank/DDBJ whole genome shotgun (WGS) entry which is preliminary data.</text>
</comment>
<dbReference type="Proteomes" id="UP001307760">
    <property type="component" value="Unassembled WGS sequence"/>
</dbReference>
<dbReference type="EMBL" id="JAZBJP010000029">
    <property type="protein sequence ID" value="MEE4423742.1"/>
    <property type="molecule type" value="Genomic_DNA"/>
</dbReference>
<evidence type="ECO:0000259" key="3">
    <source>
        <dbReference type="Pfam" id="PF01345"/>
    </source>
</evidence>
<dbReference type="InterPro" id="IPR047589">
    <property type="entry name" value="DUF11_rpt"/>
</dbReference>
<protein>
    <recommendedName>
        <fullName evidence="3">DUF11 domain-containing protein</fullName>
    </recommendedName>
</protein>
<keyword evidence="1" id="KW-0812">Transmembrane</keyword>
<evidence type="ECO:0000256" key="2">
    <source>
        <dbReference type="SAM" id="SignalP"/>
    </source>
</evidence>
<keyword evidence="2" id="KW-0732">Signal</keyword>
<evidence type="ECO:0000256" key="1">
    <source>
        <dbReference type="SAM" id="Phobius"/>
    </source>
</evidence>
<name>A0ABU7NZ60_9ACTN</name>
<feature type="chain" id="PRO_5045058218" description="DUF11 domain-containing protein" evidence="2">
    <location>
        <begin position="39"/>
        <end position="224"/>
    </location>
</feature>